<sequence length="170" mass="18027">MAKKTAPLLPKSSQLLVEFGERLKLARLRRKLTAKQVAERAGMSPMTLRSLEAGGSGVTMGAYLSVMQVLGLQDDLEKLAAADAFGHQLQDARLVKPRPAKRTSSSVSAATARTSDRRDRATAHPAPQTAGADATASDVTTPGHDRGTTAADLAALLKPVKKRHGEHRGK</sequence>
<protein>
    <submittedName>
        <fullName evidence="3">XRE family transcriptional regulator</fullName>
    </submittedName>
</protein>
<name>A0AAW3N995_9BURK</name>
<proteinExistence type="predicted"/>
<dbReference type="GO" id="GO:0003677">
    <property type="term" value="F:DNA binding"/>
    <property type="evidence" value="ECO:0007669"/>
    <property type="project" value="InterPro"/>
</dbReference>
<dbReference type="Proteomes" id="UP000056732">
    <property type="component" value="Unassembled WGS sequence"/>
</dbReference>
<feature type="region of interest" description="Disordered" evidence="1">
    <location>
        <begin position="88"/>
        <end position="170"/>
    </location>
</feature>
<dbReference type="Pfam" id="PF13560">
    <property type="entry name" value="HTH_31"/>
    <property type="match status" value="1"/>
</dbReference>
<dbReference type="AlphaFoldDB" id="A0AAW3N995"/>
<dbReference type="InterPro" id="IPR001387">
    <property type="entry name" value="Cro/C1-type_HTH"/>
</dbReference>
<dbReference type="CDD" id="cd00093">
    <property type="entry name" value="HTH_XRE"/>
    <property type="match status" value="1"/>
</dbReference>
<feature type="compositionally biased region" description="Low complexity" evidence="1">
    <location>
        <begin position="102"/>
        <end position="113"/>
    </location>
</feature>
<dbReference type="PROSITE" id="PS50943">
    <property type="entry name" value="HTH_CROC1"/>
    <property type="match status" value="1"/>
</dbReference>
<evidence type="ECO:0000256" key="1">
    <source>
        <dbReference type="SAM" id="MobiDB-lite"/>
    </source>
</evidence>
<feature type="compositionally biased region" description="Basic residues" evidence="1">
    <location>
        <begin position="159"/>
        <end position="170"/>
    </location>
</feature>
<comment type="caution">
    <text evidence="3">The sequence shown here is derived from an EMBL/GenBank/DDBJ whole genome shotgun (WGS) entry which is preliminary data.</text>
</comment>
<dbReference type="SUPFAM" id="SSF47413">
    <property type="entry name" value="lambda repressor-like DNA-binding domains"/>
    <property type="match status" value="1"/>
</dbReference>
<dbReference type="InterPro" id="IPR010982">
    <property type="entry name" value="Lambda_DNA-bd_dom_sf"/>
</dbReference>
<gene>
    <name evidence="3" type="ORF">WK53_10875</name>
</gene>
<evidence type="ECO:0000259" key="2">
    <source>
        <dbReference type="PROSITE" id="PS50943"/>
    </source>
</evidence>
<evidence type="ECO:0000313" key="4">
    <source>
        <dbReference type="Proteomes" id="UP000056732"/>
    </source>
</evidence>
<accession>A0AAW3N995</accession>
<dbReference type="SMART" id="SM00530">
    <property type="entry name" value="HTH_XRE"/>
    <property type="match status" value="1"/>
</dbReference>
<dbReference type="RefSeq" id="WP_059930969.1">
    <property type="nucleotide sequence ID" value="NZ_LPAF01000081.1"/>
</dbReference>
<dbReference type="EMBL" id="LPDO01000096">
    <property type="protein sequence ID" value="KVT50362.1"/>
    <property type="molecule type" value="Genomic_DNA"/>
</dbReference>
<organism evidence="3 4">
    <name type="scientific">Burkholderia ubonensis</name>
    <dbReference type="NCBI Taxonomy" id="101571"/>
    <lineage>
        <taxon>Bacteria</taxon>
        <taxon>Pseudomonadati</taxon>
        <taxon>Pseudomonadota</taxon>
        <taxon>Betaproteobacteria</taxon>
        <taxon>Burkholderiales</taxon>
        <taxon>Burkholderiaceae</taxon>
        <taxon>Burkholderia</taxon>
        <taxon>Burkholderia cepacia complex</taxon>
    </lineage>
</organism>
<feature type="domain" description="HTH cro/C1-type" evidence="2">
    <location>
        <begin position="23"/>
        <end position="79"/>
    </location>
</feature>
<dbReference type="Gene3D" id="1.10.260.40">
    <property type="entry name" value="lambda repressor-like DNA-binding domains"/>
    <property type="match status" value="1"/>
</dbReference>
<evidence type="ECO:0000313" key="3">
    <source>
        <dbReference type="EMBL" id="KVT50362.1"/>
    </source>
</evidence>
<reference evidence="3 4" key="1">
    <citation type="submission" date="2015-11" db="EMBL/GenBank/DDBJ databases">
        <title>Expanding the genomic diversity of Burkholderia species for the development of highly accurate diagnostics.</title>
        <authorList>
            <person name="Sahl J."/>
            <person name="Keim P."/>
            <person name="Wagner D."/>
        </authorList>
    </citation>
    <scope>NUCLEOTIDE SEQUENCE [LARGE SCALE GENOMIC DNA]</scope>
    <source>
        <strain evidence="3 4">MSMB1137WGS</strain>
    </source>
</reference>